<dbReference type="CDD" id="cd00191">
    <property type="entry name" value="TY"/>
    <property type="match status" value="2"/>
</dbReference>
<comment type="subcellular location">
    <subcellularLocation>
        <location evidence="1">Secreted</location>
    </subcellularLocation>
</comment>
<reference evidence="8" key="3">
    <citation type="submission" date="2025-09" db="UniProtKB">
        <authorList>
            <consortium name="Ensembl"/>
        </authorList>
    </citation>
    <scope>IDENTIFICATION</scope>
</reference>
<organism evidence="8 9">
    <name type="scientific">Cynoglossus semilaevis</name>
    <name type="common">Tongue sole</name>
    <dbReference type="NCBI Taxonomy" id="244447"/>
    <lineage>
        <taxon>Eukaryota</taxon>
        <taxon>Metazoa</taxon>
        <taxon>Chordata</taxon>
        <taxon>Craniata</taxon>
        <taxon>Vertebrata</taxon>
        <taxon>Euteleostomi</taxon>
        <taxon>Actinopterygii</taxon>
        <taxon>Neopterygii</taxon>
        <taxon>Teleostei</taxon>
        <taxon>Neoteleostei</taxon>
        <taxon>Acanthomorphata</taxon>
        <taxon>Carangaria</taxon>
        <taxon>Pleuronectiformes</taxon>
        <taxon>Pleuronectoidei</taxon>
        <taxon>Cynoglossidae</taxon>
        <taxon>Cynoglossinae</taxon>
        <taxon>Cynoglossus</taxon>
    </lineage>
</organism>
<evidence type="ECO:0000313" key="8">
    <source>
        <dbReference type="Ensembl" id="ENSCSEP00000001834.1"/>
    </source>
</evidence>
<dbReference type="GO" id="GO:0005604">
    <property type="term" value="C:basement membrane"/>
    <property type="evidence" value="ECO:0007669"/>
    <property type="project" value="TreeGrafter"/>
</dbReference>
<keyword evidence="2" id="KW-0964">Secreted</keyword>
<keyword evidence="6" id="KW-0732">Signal</keyword>
<dbReference type="Ensembl" id="ENSCSET00000001866.1">
    <property type="protein sequence ID" value="ENSCSEP00000001834.1"/>
    <property type="gene ID" value="ENSCSEG00000001244.1"/>
</dbReference>
<name>A0A3P8UJ13_CYNSE</name>
<dbReference type="GeneTree" id="ENSGT00940000177637"/>
<evidence type="ECO:0000256" key="6">
    <source>
        <dbReference type="SAM" id="SignalP"/>
    </source>
</evidence>
<accession>A0A3P8UJ13</accession>
<reference evidence="8 9" key="1">
    <citation type="journal article" date="2014" name="Nat. Genet.">
        <title>Whole-genome sequence of a flatfish provides insights into ZW sex chromosome evolution and adaptation to a benthic lifestyle.</title>
        <authorList>
            <person name="Chen S."/>
            <person name="Zhang G."/>
            <person name="Shao C."/>
            <person name="Huang Q."/>
            <person name="Liu G."/>
            <person name="Zhang P."/>
            <person name="Song W."/>
            <person name="An N."/>
            <person name="Chalopin D."/>
            <person name="Volff J.N."/>
            <person name="Hong Y."/>
            <person name="Li Q."/>
            <person name="Sha Z."/>
            <person name="Zhou H."/>
            <person name="Xie M."/>
            <person name="Yu Q."/>
            <person name="Liu Y."/>
            <person name="Xiang H."/>
            <person name="Wang N."/>
            <person name="Wu K."/>
            <person name="Yang C."/>
            <person name="Zhou Q."/>
            <person name="Liao X."/>
            <person name="Yang L."/>
            <person name="Hu Q."/>
            <person name="Zhang J."/>
            <person name="Meng L."/>
            <person name="Jin L."/>
            <person name="Tian Y."/>
            <person name="Lian J."/>
            <person name="Yang J."/>
            <person name="Miao G."/>
            <person name="Liu S."/>
            <person name="Liang Z."/>
            <person name="Yan F."/>
            <person name="Li Y."/>
            <person name="Sun B."/>
            <person name="Zhang H."/>
            <person name="Zhang J."/>
            <person name="Zhu Y."/>
            <person name="Du M."/>
            <person name="Zhao Y."/>
            <person name="Schartl M."/>
            <person name="Tang Q."/>
            <person name="Wang J."/>
        </authorList>
    </citation>
    <scope>NUCLEOTIDE SEQUENCE</scope>
</reference>
<dbReference type="InParanoid" id="A0A3P8UJ13"/>
<evidence type="ECO:0000256" key="5">
    <source>
        <dbReference type="PROSITE-ProRule" id="PRU00500"/>
    </source>
</evidence>
<sequence>MAVLDLILMFCFVFQVLTPLLHYCTAEEQKYSEAVVVPSCTSSGAFQEVQCHSGECWCVDSRGQEVTGSRTSGQRPRCPSRCEKEQAAALRVRGSLAAGCDSDGLFIPLQCDETSCWCVSVDGQEVGGTRTPQETQLKPSCDRKNMCVSVFLCKVKEHF</sequence>
<dbReference type="OMA" id="HYCTAEE"/>
<keyword evidence="9" id="KW-1185">Reference proteome</keyword>
<dbReference type="AlphaFoldDB" id="A0A3P8UJ13"/>
<dbReference type="SMART" id="SM00211">
    <property type="entry name" value="TY"/>
    <property type="match status" value="2"/>
</dbReference>
<dbReference type="InterPro" id="IPR036857">
    <property type="entry name" value="Thyroglobulin_1_sf"/>
</dbReference>
<dbReference type="PROSITE" id="PS51162">
    <property type="entry name" value="THYROGLOBULIN_1_2"/>
    <property type="match status" value="2"/>
</dbReference>
<evidence type="ECO:0000256" key="4">
    <source>
        <dbReference type="ARBA" id="ARBA00023157"/>
    </source>
</evidence>
<evidence type="ECO:0000256" key="2">
    <source>
        <dbReference type="ARBA" id="ARBA00022525"/>
    </source>
</evidence>
<feature type="signal peptide" evidence="6">
    <location>
        <begin position="1"/>
        <end position="26"/>
    </location>
</feature>
<dbReference type="InterPro" id="IPR051950">
    <property type="entry name" value="Dev_reg/Prot_inhib"/>
</dbReference>
<dbReference type="Gene3D" id="4.10.800.10">
    <property type="entry name" value="Thyroglobulin type-1"/>
    <property type="match status" value="2"/>
</dbReference>
<dbReference type="GO" id="GO:0007160">
    <property type="term" value="P:cell-matrix adhesion"/>
    <property type="evidence" value="ECO:0007669"/>
    <property type="project" value="TreeGrafter"/>
</dbReference>
<dbReference type="InterPro" id="IPR000716">
    <property type="entry name" value="Thyroglobulin_1"/>
</dbReference>
<dbReference type="PANTHER" id="PTHR12352">
    <property type="entry name" value="SECRETED MODULAR CALCIUM-BINDING PROTEIN"/>
    <property type="match status" value="1"/>
</dbReference>
<dbReference type="STRING" id="244447.ENSCSEP00000001834"/>
<comment type="caution">
    <text evidence="5">Lacks conserved residue(s) required for the propagation of feature annotation.</text>
</comment>
<feature type="domain" description="Thyroglobulin type-1" evidence="7">
    <location>
        <begin position="21"/>
        <end position="78"/>
    </location>
</feature>
<dbReference type="Pfam" id="PF00086">
    <property type="entry name" value="Thyroglobulin_1"/>
    <property type="match status" value="2"/>
</dbReference>
<dbReference type="SUPFAM" id="SSF57610">
    <property type="entry name" value="Thyroglobulin type-1 domain"/>
    <property type="match status" value="2"/>
</dbReference>
<dbReference type="GO" id="GO:0005615">
    <property type="term" value="C:extracellular space"/>
    <property type="evidence" value="ECO:0007669"/>
    <property type="project" value="TreeGrafter"/>
</dbReference>
<feature type="disulfide bond" evidence="5">
    <location>
        <begin position="58"/>
        <end position="78"/>
    </location>
</feature>
<evidence type="ECO:0000313" key="9">
    <source>
        <dbReference type="Proteomes" id="UP000265120"/>
    </source>
</evidence>
<dbReference type="PROSITE" id="PS00484">
    <property type="entry name" value="THYROGLOBULIN_1_1"/>
    <property type="match status" value="1"/>
</dbReference>
<proteinExistence type="predicted"/>
<feature type="domain" description="Thyroglobulin type-1" evidence="7">
    <location>
        <begin position="79"/>
        <end position="141"/>
    </location>
</feature>
<dbReference type="Proteomes" id="UP000265120">
    <property type="component" value="Chromosome 13"/>
</dbReference>
<feature type="chain" id="PRO_5018090375" description="Thyroglobulin type-1 domain-containing protein" evidence="6">
    <location>
        <begin position="27"/>
        <end position="159"/>
    </location>
</feature>
<evidence type="ECO:0000256" key="3">
    <source>
        <dbReference type="ARBA" id="ARBA00022737"/>
    </source>
</evidence>
<protein>
    <recommendedName>
        <fullName evidence="7">Thyroglobulin type-1 domain-containing protein</fullName>
    </recommendedName>
</protein>
<evidence type="ECO:0000259" key="7">
    <source>
        <dbReference type="PROSITE" id="PS51162"/>
    </source>
</evidence>
<dbReference type="PANTHER" id="PTHR12352:SF3">
    <property type="entry name" value="NIDOGEN-2"/>
    <property type="match status" value="1"/>
</dbReference>
<evidence type="ECO:0000256" key="1">
    <source>
        <dbReference type="ARBA" id="ARBA00004613"/>
    </source>
</evidence>
<keyword evidence="4 5" id="KW-1015">Disulfide bond</keyword>
<keyword evidence="3" id="KW-0677">Repeat</keyword>
<reference evidence="8" key="2">
    <citation type="submission" date="2025-08" db="UniProtKB">
        <authorList>
            <consortium name="Ensembl"/>
        </authorList>
    </citation>
    <scope>IDENTIFICATION</scope>
</reference>